<dbReference type="Pfam" id="PF12826">
    <property type="entry name" value="HHH_2"/>
    <property type="match status" value="1"/>
</dbReference>
<evidence type="ECO:0000256" key="1">
    <source>
        <dbReference type="ARBA" id="ARBA00004067"/>
    </source>
</evidence>
<dbReference type="InterPro" id="IPR004150">
    <property type="entry name" value="NAD_DNA_ligase_OB"/>
</dbReference>
<dbReference type="Gene3D" id="6.20.10.30">
    <property type="match status" value="1"/>
</dbReference>
<evidence type="ECO:0000313" key="14">
    <source>
        <dbReference type="Proteomes" id="UP001149140"/>
    </source>
</evidence>
<dbReference type="InterPro" id="IPR013839">
    <property type="entry name" value="DNAligase_adenylation"/>
</dbReference>
<dbReference type="GO" id="GO:0006281">
    <property type="term" value="P:DNA repair"/>
    <property type="evidence" value="ECO:0007669"/>
    <property type="project" value="UniProtKB-KW"/>
</dbReference>
<dbReference type="EMBL" id="JAPDOD010000020">
    <property type="protein sequence ID" value="MDA0162674.1"/>
    <property type="molecule type" value="Genomic_DNA"/>
</dbReference>
<comment type="catalytic activity">
    <reaction evidence="10 11">
        <text>NAD(+) + (deoxyribonucleotide)n-3'-hydroxyl + 5'-phospho-(deoxyribonucleotide)m = (deoxyribonucleotide)n+m + AMP + beta-nicotinamide D-nucleotide.</text>
        <dbReference type="EC" id="6.5.1.2"/>
    </reaction>
</comment>
<keyword evidence="3 11" id="KW-0235">DNA replication</keyword>
<dbReference type="SMART" id="SM00532">
    <property type="entry name" value="LIGANc"/>
    <property type="match status" value="1"/>
</dbReference>
<dbReference type="Gene3D" id="3.30.470.30">
    <property type="entry name" value="DNA ligase/mRNA capping enzyme"/>
    <property type="match status" value="1"/>
</dbReference>
<dbReference type="PIRSF" id="PIRSF001604">
    <property type="entry name" value="LigA"/>
    <property type="match status" value="1"/>
</dbReference>
<dbReference type="GO" id="GO:0003677">
    <property type="term" value="F:DNA binding"/>
    <property type="evidence" value="ECO:0007669"/>
    <property type="project" value="InterPro"/>
</dbReference>
<keyword evidence="4 11" id="KW-0479">Metal-binding</keyword>
<feature type="binding site" evidence="11">
    <location>
        <position position="174"/>
    </location>
    <ligand>
        <name>NAD(+)</name>
        <dbReference type="ChEBI" id="CHEBI:57540"/>
    </ligand>
</feature>
<comment type="cofactor">
    <cofactor evidence="11">
        <name>Mg(2+)</name>
        <dbReference type="ChEBI" id="CHEBI:18420"/>
    </cofactor>
    <cofactor evidence="11">
        <name>Mn(2+)</name>
        <dbReference type="ChEBI" id="CHEBI:29035"/>
    </cofactor>
</comment>
<dbReference type="SUPFAM" id="SSF50249">
    <property type="entry name" value="Nucleic acid-binding proteins"/>
    <property type="match status" value="1"/>
</dbReference>
<dbReference type="NCBIfam" id="TIGR00575">
    <property type="entry name" value="dnlj"/>
    <property type="match status" value="1"/>
</dbReference>
<keyword evidence="2 11" id="KW-0436">Ligase</keyword>
<keyword evidence="8 11" id="KW-0520">NAD</keyword>
<protein>
    <recommendedName>
        <fullName evidence="11">DNA ligase</fullName>
        <ecNumber evidence="11">6.5.1.2</ecNumber>
    </recommendedName>
    <alternativeName>
        <fullName evidence="11">Polydeoxyribonucleotide synthase [NAD(+)]</fullName>
    </alternativeName>
</protein>
<dbReference type="InterPro" id="IPR013840">
    <property type="entry name" value="DNAligase_N"/>
</dbReference>
<dbReference type="Gene3D" id="1.10.150.20">
    <property type="entry name" value="5' to 3' exonuclease, C-terminal subdomain"/>
    <property type="match status" value="2"/>
</dbReference>
<keyword evidence="11" id="KW-0464">Manganese</keyword>
<feature type="binding site" evidence="11">
    <location>
        <position position="433"/>
    </location>
    <ligand>
        <name>Zn(2+)</name>
        <dbReference type="ChEBI" id="CHEBI:29105"/>
    </ligand>
</feature>
<dbReference type="Pfam" id="PF03120">
    <property type="entry name" value="OB_DNA_ligase"/>
    <property type="match status" value="1"/>
</dbReference>
<dbReference type="GO" id="GO:0003911">
    <property type="term" value="F:DNA ligase (NAD+) activity"/>
    <property type="evidence" value="ECO:0007669"/>
    <property type="project" value="UniProtKB-UniRule"/>
</dbReference>
<comment type="caution">
    <text evidence="13">The sequence shown here is derived from an EMBL/GenBank/DDBJ whole genome shotgun (WGS) entry which is preliminary data.</text>
</comment>
<feature type="binding site" evidence="11">
    <location>
        <begin position="80"/>
        <end position="81"/>
    </location>
    <ligand>
        <name>NAD(+)</name>
        <dbReference type="ChEBI" id="CHEBI:57540"/>
    </ligand>
</feature>
<reference evidence="13" key="1">
    <citation type="submission" date="2022-10" db="EMBL/GenBank/DDBJ databases">
        <title>The WGS of Solirubrobacter ginsenosidimutans DSM 21036.</title>
        <authorList>
            <person name="Jiang Z."/>
        </authorList>
    </citation>
    <scope>NUCLEOTIDE SEQUENCE</scope>
    <source>
        <strain evidence="13">DSM 21036</strain>
    </source>
</reference>
<dbReference type="RefSeq" id="WP_270041911.1">
    <property type="nucleotide sequence ID" value="NZ_JAPDOD010000020.1"/>
</dbReference>
<feature type="domain" description="BRCT" evidence="12">
    <location>
        <begin position="586"/>
        <end position="663"/>
    </location>
</feature>
<dbReference type="SUPFAM" id="SSF56091">
    <property type="entry name" value="DNA ligase/mRNA capping enzyme, catalytic domain"/>
    <property type="match status" value="1"/>
</dbReference>
<name>A0A9X3S1Q9_9ACTN</name>
<dbReference type="Proteomes" id="UP001149140">
    <property type="component" value="Unassembled WGS sequence"/>
</dbReference>
<evidence type="ECO:0000256" key="4">
    <source>
        <dbReference type="ARBA" id="ARBA00022723"/>
    </source>
</evidence>
<feature type="active site" description="N6-AMP-lysine intermediate" evidence="11">
    <location>
        <position position="118"/>
    </location>
</feature>
<evidence type="ECO:0000256" key="10">
    <source>
        <dbReference type="ARBA" id="ARBA00034005"/>
    </source>
</evidence>
<dbReference type="GO" id="GO:0006260">
    <property type="term" value="P:DNA replication"/>
    <property type="evidence" value="ECO:0007669"/>
    <property type="project" value="UniProtKB-KW"/>
</dbReference>
<evidence type="ECO:0000256" key="6">
    <source>
        <dbReference type="ARBA" id="ARBA00022833"/>
    </source>
</evidence>
<evidence type="ECO:0000256" key="9">
    <source>
        <dbReference type="ARBA" id="ARBA00023204"/>
    </source>
</evidence>
<dbReference type="EC" id="6.5.1.2" evidence="11"/>
<sequence>MTPADRAAELREQLAYHGHRYYVLDDPEIGDDAYDALLDELRGIEREHPELLTPDSPTQRVGGEPVGKLEKVTHLQPMLSLANARSEEELRAWIARMRNHLAREGIEDPKFEFVCEPKIDGLAMSLLYRDGVFERGATRGNGEVGEDVTHNLRTIGAIPLKIDDAPPLVEVRGEVYMSLPDFTALNERRAQAGLSTFMNPRNSAAGTIRQLDPALAAERPLSMWCYAIGVTEGLSFASHWESLEWLRDHGFRVNGDIKKLGSEDEVVAQCLRWQERRGALDFEIDGVVVKVDDIELQRRLGVVGRDPRWAIAWKFPPTTAVTRLNAINWNVGKFGDLHPFAALEPVHVGGVTVKAATLHNEEDLARKDVRPGDDVIVLRAGDVIPQVISPAPHAVDRPDRAEKPRVPERCPFCDTPTVKADGAVFTRCPNRDCPERRWQLLTTFAHVMDIDGLGEKQVALFQKLGLVRTVADFYRLRPEQLLELEGFGQVSVDRLLASIEASRARPFGTVLFAIGIEGVGYVTGRSLATHFRNVDALLASTPEQIAETPGIGPIVARLIHSQLEELRPLIAELRGVLRFEEEGPAPGEGPLAGKTFVLTGTLPDLTREQAQERITAAGGKVTGSVSKKTDYVVAGASPGSKLEKAERLGVTVLDEPGLLGLLEDAGG</sequence>
<dbReference type="InterPro" id="IPR018239">
    <property type="entry name" value="DNA_ligase_AS"/>
</dbReference>
<dbReference type="GO" id="GO:0046872">
    <property type="term" value="F:metal ion binding"/>
    <property type="evidence" value="ECO:0007669"/>
    <property type="project" value="UniProtKB-KW"/>
</dbReference>
<organism evidence="13 14">
    <name type="scientific">Solirubrobacter ginsenosidimutans</name>
    <dbReference type="NCBI Taxonomy" id="490573"/>
    <lineage>
        <taxon>Bacteria</taxon>
        <taxon>Bacillati</taxon>
        <taxon>Actinomycetota</taxon>
        <taxon>Thermoleophilia</taxon>
        <taxon>Solirubrobacterales</taxon>
        <taxon>Solirubrobacteraceae</taxon>
        <taxon>Solirubrobacter</taxon>
    </lineage>
</organism>
<dbReference type="SUPFAM" id="SSF47781">
    <property type="entry name" value="RuvA domain 2-like"/>
    <property type="match status" value="1"/>
</dbReference>
<dbReference type="FunFam" id="3.30.470.30:FF:000001">
    <property type="entry name" value="DNA ligase"/>
    <property type="match status" value="1"/>
</dbReference>
<dbReference type="InterPro" id="IPR003583">
    <property type="entry name" value="Hlx-hairpin-Hlx_DNA-bd_motif"/>
</dbReference>
<evidence type="ECO:0000256" key="5">
    <source>
        <dbReference type="ARBA" id="ARBA00022763"/>
    </source>
</evidence>
<evidence type="ECO:0000256" key="7">
    <source>
        <dbReference type="ARBA" id="ARBA00022842"/>
    </source>
</evidence>
<keyword evidence="6 11" id="KW-0862">Zinc</keyword>
<dbReference type="Pfam" id="PF14520">
    <property type="entry name" value="HHH_5"/>
    <property type="match status" value="1"/>
</dbReference>
<dbReference type="SMART" id="SM00292">
    <property type="entry name" value="BRCT"/>
    <property type="match status" value="1"/>
</dbReference>
<evidence type="ECO:0000259" key="12">
    <source>
        <dbReference type="PROSITE" id="PS50172"/>
    </source>
</evidence>
<dbReference type="InterPro" id="IPR041663">
    <property type="entry name" value="DisA/LigA_HHH"/>
</dbReference>
<dbReference type="NCBIfam" id="NF005932">
    <property type="entry name" value="PRK07956.1"/>
    <property type="match status" value="1"/>
</dbReference>
<comment type="similarity">
    <text evidence="11">Belongs to the NAD-dependent DNA ligase family. LigA subfamily.</text>
</comment>
<dbReference type="CDD" id="cd17748">
    <property type="entry name" value="BRCT_DNA_ligase_like"/>
    <property type="match status" value="1"/>
</dbReference>
<dbReference type="CDD" id="cd00114">
    <property type="entry name" value="LIGANc"/>
    <property type="match status" value="1"/>
</dbReference>
<feature type="binding site" evidence="11">
    <location>
        <begin position="31"/>
        <end position="35"/>
    </location>
    <ligand>
        <name>NAD(+)</name>
        <dbReference type="ChEBI" id="CHEBI:57540"/>
    </ligand>
</feature>
<feature type="binding site" evidence="11">
    <location>
        <position position="139"/>
    </location>
    <ligand>
        <name>NAD(+)</name>
        <dbReference type="ChEBI" id="CHEBI:57540"/>
    </ligand>
</feature>
<keyword evidence="5 11" id="KW-0227">DNA damage</keyword>
<dbReference type="Gene3D" id="1.10.287.610">
    <property type="entry name" value="Helix hairpin bin"/>
    <property type="match status" value="1"/>
</dbReference>
<dbReference type="HAMAP" id="MF_01588">
    <property type="entry name" value="DNA_ligase_A"/>
    <property type="match status" value="1"/>
</dbReference>
<dbReference type="InterPro" id="IPR001357">
    <property type="entry name" value="BRCT_dom"/>
</dbReference>
<dbReference type="Gene3D" id="2.40.50.140">
    <property type="entry name" value="Nucleic acid-binding proteins"/>
    <property type="match status" value="1"/>
</dbReference>
<feature type="binding site" evidence="11">
    <location>
        <position position="314"/>
    </location>
    <ligand>
        <name>NAD(+)</name>
        <dbReference type="ChEBI" id="CHEBI:57540"/>
    </ligand>
</feature>
<dbReference type="InterPro" id="IPR036420">
    <property type="entry name" value="BRCT_dom_sf"/>
</dbReference>
<dbReference type="Pfam" id="PF00533">
    <property type="entry name" value="BRCT"/>
    <property type="match status" value="1"/>
</dbReference>
<dbReference type="SUPFAM" id="SSF52113">
    <property type="entry name" value="BRCT domain"/>
    <property type="match status" value="1"/>
</dbReference>
<dbReference type="InterPro" id="IPR010994">
    <property type="entry name" value="RuvA_2-like"/>
</dbReference>
<evidence type="ECO:0000313" key="13">
    <source>
        <dbReference type="EMBL" id="MDA0162674.1"/>
    </source>
</evidence>
<feature type="binding site" evidence="11">
    <location>
        <position position="290"/>
    </location>
    <ligand>
        <name>NAD(+)</name>
        <dbReference type="ChEBI" id="CHEBI:57540"/>
    </ligand>
</feature>
<dbReference type="Gene3D" id="3.40.50.10190">
    <property type="entry name" value="BRCT domain"/>
    <property type="match status" value="1"/>
</dbReference>
<dbReference type="PROSITE" id="PS01055">
    <property type="entry name" value="DNA_LIGASE_N1"/>
    <property type="match status" value="1"/>
</dbReference>
<keyword evidence="14" id="KW-1185">Reference proteome</keyword>
<comment type="function">
    <text evidence="1 11">DNA ligase that catalyzes the formation of phosphodiester linkages between 5'-phosphoryl and 3'-hydroxyl groups in double-stranded DNA using NAD as a coenzyme and as the energy source for the reaction. It is essential for DNA replication and repair of damaged DNA.</text>
</comment>
<dbReference type="InterPro" id="IPR012340">
    <property type="entry name" value="NA-bd_OB-fold"/>
</dbReference>
<evidence type="ECO:0000256" key="11">
    <source>
        <dbReference type="HAMAP-Rule" id="MF_01588"/>
    </source>
</evidence>
<feature type="binding site" evidence="11">
    <location>
        <position position="413"/>
    </location>
    <ligand>
        <name>Zn(2+)</name>
        <dbReference type="ChEBI" id="CHEBI:29105"/>
    </ligand>
</feature>
<dbReference type="PROSITE" id="PS50172">
    <property type="entry name" value="BRCT"/>
    <property type="match status" value="1"/>
</dbReference>
<accession>A0A9X3S1Q9</accession>
<dbReference type="Pfam" id="PF01653">
    <property type="entry name" value="DNA_ligase_aden"/>
    <property type="match status" value="1"/>
</dbReference>
<gene>
    <name evidence="11 13" type="primary">ligA</name>
    <name evidence="13" type="ORF">OM076_20545</name>
</gene>
<dbReference type="SMART" id="SM00278">
    <property type="entry name" value="HhH1"/>
    <property type="match status" value="3"/>
</dbReference>
<dbReference type="PANTHER" id="PTHR23389">
    <property type="entry name" value="CHROMOSOME TRANSMISSION FIDELITY FACTOR 18"/>
    <property type="match status" value="1"/>
</dbReference>
<dbReference type="AlphaFoldDB" id="A0A9X3S1Q9"/>
<evidence type="ECO:0000256" key="3">
    <source>
        <dbReference type="ARBA" id="ARBA00022705"/>
    </source>
</evidence>
<evidence type="ECO:0000256" key="2">
    <source>
        <dbReference type="ARBA" id="ARBA00022598"/>
    </source>
</evidence>
<keyword evidence="9 11" id="KW-0234">DNA repair</keyword>
<feature type="binding site" evidence="11">
    <location>
        <position position="410"/>
    </location>
    <ligand>
        <name>Zn(2+)</name>
        <dbReference type="ChEBI" id="CHEBI:29105"/>
    </ligand>
</feature>
<dbReference type="PANTHER" id="PTHR23389:SF9">
    <property type="entry name" value="DNA LIGASE"/>
    <property type="match status" value="1"/>
</dbReference>
<feature type="binding site" evidence="11">
    <location>
        <position position="116"/>
    </location>
    <ligand>
        <name>NAD(+)</name>
        <dbReference type="ChEBI" id="CHEBI:57540"/>
    </ligand>
</feature>
<keyword evidence="7 11" id="KW-0460">Magnesium</keyword>
<proteinExistence type="inferred from homology"/>
<evidence type="ECO:0000256" key="8">
    <source>
        <dbReference type="ARBA" id="ARBA00023027"/>
    </source>
</evidence>
<dbReference type="InterPro" id="IPR001679">
    <property type="entry name" value="DNA_ligase"/>
</dbReference>
<feature type="binding site" evidence="11">
    <location>
        <position position="428"/>
    </location>
    <ligand>
        <name>Zn(2+)</name>
        <dbReference type="ChEBI" id="CHEBI:29105"/>
    </ligand>
</feature>
<dbReference type="GO" id="GO:0005829">
    <property type="term" value="C:cytosol"/>
    <property type="evidence" value="ECO:0007669"/>
    <property type="project" value="TreeGrafter"/>
</dbReference>